<protein>
    <recommendedName>
        <fullName evidence="4">Transmembrane protein</fullName>
    </recommendedName>
</protein>
<evidence type="ECO:0000256" key="1">
    <source>
        <dbReference type="SAM" id="Phobius"/>
    </source>
</evidence>
<gene>
    <name evidence="2" type="ORF">WJM97_10865</name>
</gene>
<evidence type="ECO:0000313" key="2">
    <source>
        <dbReference type="EMBL" id="WZB90148.1"/>
    </source>
</evidence>
<evidence type="ECO:0008006" key="4">
    <source>
        <dbReference type="Google" id="ProtNLM"/>
    </source>
</evidence>
<dbReference type="EMBL" id="CP150886">
    <property type="protein sequence ID" value="WZB90148.1"/>
    <property type="molecule type" value="Genomic_DNA"/>
</dbReference>
<accession>A0ABZ2V389</accession>
<organism evidence="2 3">
    <name type="scientific">Okeanomitos corallinicola TIOX110</name>
    <dbReference type="NCBI Taxonomy" id="3133117"/>
    <lineage>
        <taxon>Bacteria</taxon>
        <taxon>Bacillati</taxon>
        <taxon>Cyanobacteriota</taxon>
        <taxon>Cyanophyceae</taxon>
        <taxon>Nostocales</taxon>
        <taxon>Aphanizomenonaceae</taxon>
        <taxon>Okeanomitos</taxon>
    </lineage>
</organism>
<feature type="transmembrane region" description="Helical" evidence="1">
    <location>
        <begin position="102"/>
        <end position="121"/>
    </location>
</feature>
<keyword evidence="1" id="KW-0472">Membrane</keyword>
<keyword evidence="3" id="KW-1185">Reference proteome</keyword>
<feature type="transmembrane region" description="Helical" evidence="1">
    <location>
        <begin position="133"/>
        <end position="153"/>
    </location>
</feature>
<name>A0ABZ2V389_9CYAN</name>
<feature type="transmembrane region" description="Helical" evidence="1">
    <location>
        <begin position="62"/>
        <end position="81"/>
    </location>
</feature>
<feature type="transmembrane region" description="Helical" evidence="1">
    <location>
        <begin position="39"/>
        <end position="56"/>
    </location>
</feature>
<keyword evidence="1" id="KW-1133">Transmembrane helix</keyword>
<reference evidence="2 3" key="1">
    <citation type="submission" date="2024-04" db="EMBL/GenBank/DDBJ databases">
        <title>Okeanomitos corallinicola gen. &amp; sp. nov. (Nostocales, Cyanobacteria), a new toxic marine heterocyst-forming cyanobacterium from a coral reef.</title>
        <authorList>
            <person name="Li H."/>
            <person name="Li R."/>
            <person name="Kang J."/>
            <person name="Hii K.S."/>
            <person name="Mohamed H.F."/>
            <person name="Xu X."/>
            <person name="Luo Z."/>
        </authorList>
    </citation>
    <scope>NUCLEOTIDE SEQUENCE [LARGE SCALE GENOMIC DNA]</scope>
    <source>
        <strain evidence="2 3">TIOX110</strain>
    </source>
</reference>
<sequence length="171" mass="20613">MAAEKKLLSDFVQSYKNRVATKVLLTTTGNMDTKKHFQLLVYSFITWLIFYIIGLPDYYQQWYFWAKIVVCVFVTLIYFPITQYTLKKYWTDSKHLVNSCWLALYLTLPLFVYDYLLLAVYKGLGIGFVIPYWYLTFFYFSFWIQFPLVGWWMQTVSQYPYLGGHPYRKTD</sequence>
<dbReference type="RefSeq" id="WP_353933041.1">
    <property type="nucleotide sequence ID" value="NZ_CP150886.1"/>
</dbReference>
<evidence type="ECO:0000313" key="3">
    <source>
        <dbReference type="Proteomes" id="UP001483337"/>
    </source>
</evidence>
<keyword evidence="1" id="KW-0812">Transmembrane</keyword>
<dbReference type="Proteomes" id="UP001483337">
    <property type="component" value="Chromosome"/>
</dbReference>
<proteinExistence type="predicted"/>